<evidence type="ECO:0000256" key="1">
    <source>
        <dbReference type="SAM" id="MobiDB-lite"/>
    </source>
</evidence>
<dbReference type="EMBL" id="LAZR01000110">
    <property type="protein sequence ID" value="KKN90432.1"/>
    <property type="molecule type" value="Genomic_DNA"/>
</dbReference>
<accession>A0A0F9USH9</accession>
<reference evidence="2" key="1">
    <citation type="journal article" date="2015" name="Nature">
        <title>Complex archaea that bridge the gap between prokaryotes and eukaryotes.</title>
        <authorList>
            <person name="Spang A."/>
            <person name="Saw J.H."/>
            <person name="Jorgensen S.L."/>
            <person name="Zaremba-Niedzwiedzka K."/>
            <person name="Martijn J."/>
            <person name="Lind A.E."/>
            <person name="van Eijk R."/>
            <person name="Schleper C."/>
            <person name="Guy L."/>
            <person name="Ettema T.J."/>
        </authorList>
    </citation>
    <scope>NUCLEOTIDE SEQUENCE</scope>
</reference>
<organism evidence="2">
    <name type="scientific">marine sediment metagenome</name>
    <dbReference type="NCBI Taxonomy" id="412755"/>
    <lineage>
        <taxon>unclassified sequences</taxon>
        <taxon>metagenomes</taxon>
        <taxon>ecological metagenomes</taxon>
    </lineage>
</organism>
<comment type="caution">
    <text evidence="2">The sequence shown here is derived from an EMBL/GenBank/DDBJ whole genome shotgun (WGS) entry which is preliminary data.</text>
</comment>
<gene>
    <name evidence="2" type="ORF">LCGC14_0228010</name>
</gene>
<feature type="compositionally biased region" description="Basic and acidic residues" evidence="1">
    <location>
        <begin position="92"/>
        <end position="118"/>
    </location>
</feature>
<feature type="region of interest" description="Disordered" evidence="1">
    <location>
        <begin position="85"/>
        <end position="118"/>
    </location>
</feature>
<name>A0A0F9USH9_9ZZZZ</name>
<dbReference type="AlphaFoldDB" id="A0A0F9USH9"/>
<protein>
    <submittedName>
        <fullName evidence="2">Uncharacterized protein</fullName>
    </submittedName>
</protein>
<evidence type="ECO:0000313" key="2">
    <source>
        <dbReference type="EMBL" id="KKN90432.1"/>
    </source>
</evidence>
<sequence>MESLKGANEDLPALLARIEDLRMLLDLEGRRLSGNRLDVRRTIILQSLREFYPGSARRFRDELFMRETDDERLIIFALEYEDRDDVQTGRSGDARTCSKDFEVTDRHGRDDSNDDLRI</sequence>
<proteinExistence type="predicted"/>